<feature type="signal peptide" evidence="2">
    <location>
        <begin position="1"/>
        <end position="23"/>
    </location>
</feature>
<comment type="caution">
    <text evidence="5">The sequence shown here is derived from an EMBL/GenBank/DDBJ whole genome shotgun (WGS) entry which is preliminary data.</text>
</comment>
<feature type="domain" description="Predicted membrane protein YciQ-like C-terminal" evidence="4">
    <location>
        <begin position="274"/>
        <end position="508"/>
    </location>
</feature>
<evidence type="ECO:0000313" key="6">
    <source>
        <dbReference type="Proteomes" id="UP000650081"/>
    </source>
</evidence>
<evidence type="ECO:0000259" key="3">
    <source>
        <dbReference type="Pfam" id="PF09972"/>
    </source>
</evidence>
<evidence type="ECO:0000256" key="2">
    <source>
        <dbReference type="SAM" id="SignalP"/>
    </source>
</evidence>
<sequence length="569" mass="61842">MKQPILFLFLLSFLLSTLVPLKAQQESIQNFVANLVVSPDGSVEVTEEITVVATGDQIKRGITRALHRKPIGDDVRDMDRFTYEVLSVSRNGQSIDHTAKNEGGNRVHYLGDKDTKIPPGTYTFRFRYRSPHQIYFTDMVDEIRWPLIGIDNQLPVAQASITVQFPGGTQLLNSACYTGPEGSRASDCRVEQGGNATTFTLGRPLTPKEGMTVSVGVPRGTFVRPTPPPPPTPLQRNGTLWACIFGLLAGLYYGYDSWKKHGVDPIGPPVAPRFTPPADLSPAAVSFVSLGIPHQPQVTASLTDLAIKGYIVIKEVEKPGFLGIGTKEMFVIHRGDRPARQAEMHPEQFVLYGKLFSQGDTVELDGTYNKELNAATEAHGKTLKNRHGDFVKDGANGKYTLPLLGIFALTLLGAIPFLSKASGAGIAVFVTTVVLFIAGMIFHLWLIRKPSLAKVITLGEIKGMRQYFKLKEKERRSLPGAPPMTEAHFQELLPYAIALGENNNWAADLATDWANSSTRSQHHYPYYLPNFSQRLGNSYQSTAYQASSGGGGYSGGGGSVGGGGGTGGF</sequence>
<keyword evidence="1" id="KW-1133">Transmembrane helix</keyword>
<keyword evidence="1" id="KW-0472">Membrane</keyword>
<gene>
    <name evidence="5" type="ORF">H9S92_10295</name>
</gene>
<evidence type="ECO:0000256" key="1">
    <source>
        <dbReference type="SAM" id="Phobius"/>
    </source>
</evidence>
<name>A0A923T8G9_9BACT</name>
<reference evidence="5" key="1">
    <citation type="submission" date="2020-08" db="EMBL/GenBank/DDBJ databases">
        <title>Lewinella bacteria from marine environments.</title>
        <authorList>
            <person name="Zhong Y."/>
        </authorList>
    </citation>
    <scope>NUCLEOTIDE SEQUENCE</scope>
    <source>
        <strain evidence="5">KCTC 42187</strain>
    </source>
</reference>
<dbReference type="AlphaFoldDB" id="A0A923T8G9"/>
<dbReference type="RefSeq" id="WP_187466627.1">
    <property type="nucleotide sequence ID" value="NZ_JACSIT010000100.1"/>
</dbReference>
<dbReference type="InterPro" id="IPR018702">
    <property type="entry name" value="DUF2207"/>
</dbReference>
<evidence type="ECO:0000259" key="4">
    <source>
        <dbReference type="Pfam" id="PF20990"/>
    </source>
</evidence>
<feature type="chain" id="PRO_5038100975" evidence="2">
    <location>
        <begin position="24"/>
        <end position="569"/>
    </location>
</feature>
<keyword evidence="6" id="KW-1185">Reference proteome</keyword>
<feature type="transmembrane region" description="Helical" evidence="1">
    <location>
        <begin position="399"/>
        <end position="418"/>
    </location>
</feature>
<dbReference type="InterPro" id="IPR048389">
    <property type="entry name" value="YciQ-like_C"/>
</dbReference>
<dbReference type="EMBL" id="JACSIT010000100">
    <property type="protein sequence ID" value="MBC6994556.1"/>
    <property type="molecule type" value="Genomic_DNA"/>
</dbReference>
<dbReference type="Pfam" id="PF09972">
    <property type="entry name" value="DUF2207"/>
    <property type="match status" value="1"/>
</dbReference>
<proteinExistence type="predicted"/>
<feature type="transmembrane region" description="Helical" evidence="1">
    <location>
        <begin position="424"/>
        <end position="446"/>
    </location>
</feature>
<keyword evidence="2" id="KW-0732">Signal</keyword>
<protein>
    <submittedName>
        <fullName evidence="5">DUF2207 domain-containing protein</fullName>
    </submittedName>
</protein>
<feature type="domain" description="DUF2207" evidence="3">
    <location>
        <begin position="27"/>
        <end position="215"/>
    </location>
</feature>
<dbReference type="Pfam" id="PF20990">
    <property type="entry name" value="DUF2207_C"/>
    <property type="match status" value="1"/>
</dbReference>
<evidence type="ECO:0000313" key="5">
    <source>
        <dbReference type="EMBL" id="MBC6994556.1"/>
    </source>
</evidence>
<accession>A0A923T8G9</accession>
<dbReference type="Proteomes" id="UP000650081">
    <property type="component" value="Unassembled WGS sequence"/>
</dbReference>
<organism evidence="5 6">
    <name type="scientific">Neolewinella lacunae</name>
    <dbReference type="NCBI Taxonomy" id="1517758"/>
    <lineage>
        <taxon>Bacteria</taxon>
        <taxon>Pseudomonadati</taxon>
        <taxon>Bacteroidota</taxon>
        <taxon>Saprospiria</taxon>
        <taxon>Saprospirales</taxon>
        <taxon>Lewinellaceae</taxon>
        <taxon>Neolewinella</taxon>
    </lineage>
</organism>
<keyword evidence="1" id="KW-0812">Transmembrane</keyword>